<dbReference type="EMBL" id="BARS01007588">
    <property type="protein sequence ID" value="GAF67562.1"/>
    <property type="molecule type" value="Genomic_DNA"/>
</dbReference>
<feature type="coiled-coil region" evidence="1">
    <location>
        <begin position="23"/>
        <end position="78"/>
    </location>
</feature>
<protein>
    <submittedName>
        <fullName evidence="2">Uncharacterized protein</fullName>
    </submittedName>
</protein>
<evidence type="ECO:0000313" key="2">
    <source>
        <dbReference type="EMBL" id="GAF67562.1"/>
    </source>
</evidence>
<comment type="caution">
    <text evidence="2">The sequence shown here is derived from an EMBL/GenBank/DDBJ whole genome shotgun (WGS) entry which is preliminary data.</text>
</comment>
<accession>X0RUZ8</accession>
<reference evidence="2" key="1">
    <citation type="journal article" date="2014" name="Front. Microbiol.">
        <title>High frequency of phylogenetically diverse reductive dehalogenase-homologous genes in deep subseafloor sedimentary metagenomes.</title>
        <authorList>
            <person name="Kawai M."/>
            <person name="Futagami T."/>
            <person name="Toyoda A."/>
            <person name="Takaki Y."/>
            <person name="Nishi S."/>
            <person name="Hori S."/>
            <person name="Arai W."/>
            <person name="Tsubouchi T."/>
            <person name="Morono Y."/>
            <person name="Uchiyama I."/>
            <person name="Ito T."/>
            <person name="Fujiyama A."/>
            <person name="Inagaki F."/>
            <person name="Takami H."/>
        </authorList>
    </citation>
    <scope>NUCLEOTIDE SEQUENCE</scope>
    <source>
        <strain evidence="2">Expedition CK06-06</strain>
    </source>
</reference>
<name>X0RUZ8_9ZZZZ</name>
<dbReference type="AlphaFoldDB" id="X0RUZ8"/>
<sequence length="97" mass="10858">MRGQVIRKTIVVVMLAIAASGCATKERQRITMLEETNTKLTERLNLARSEFDAMTREHEDLDNRLLAALDEVDVLKEQLAERPVPQETAAGWTPVPG</sequence>
<dbReference type="PROSITE" id="PS51257">
    <property type="entry name" value="PROKAR_LIPOPROTEIN"/>
    <property type="match status" value="1"/>
</dbReference>
<proteinExistence type="predicted"/>
<evidence type="ECO:0000256" key="1">
    <source>
        <dbReference type="SAM" id="Coils"/>
    </source>
</evidence>
<feature type="non-terminal residue" evidence="2">
    <location>
        <position position="97"/>
    </location>
</feature>
<keyword evidence="1" id="KW-0175">Coiled coil</keyword>
<organism evidence="2">
    <name type="scientific">marine sediment metagenome</name>
    <dbReference type="NCBI Taxonomy" id="412755"/>
    <lineage>
        <taxon>unclassified sequences</taxon>
        <taxon>metagenomes</taxon>
        <taxon>ecological metagenomes</taxon>
    </lineage>
</organism>
<gene>
    <name evidence="2" type="ORF">S01H1_14570</name>
</gene>